<sequence>MFDYLQLRWKLWNLARSWDGIEGANNARMEEAKKRKAARDERYEMDQYAAQDYFEYQNDVRAAHSRFLVSKASQLIVPIPPREDKTMWDGDQMGRTSLTELGINTVRSAVRAEQKARLEMFLMWVPGAVGILGTLIGLAAILMGKK</sequence>
<keyword evidence="1" id="KW-1133">Transmembrane helix</keyword>
<accession>A0A1M5S874</accession>
<dbReference type="RefSeq" id="WP_079603296.1">
    <property type="nucleotide sequence ID" value="NZ_LT670817.1"/>
</dbReference>
<proteinExistence type="predicted"/>
<gene>
    <name evidence="2" type="ORF">SAMN05443248_4513</name>
</gene>
<evidence type="ECO:0000313" key="2">
    <source>
        <dbReference type="EMBL" id="SHH34679.1"/>
    </source>
</evidence>
<reference evidence="2 3" key="1">
    <citation type="submission" date="2016-11" db="EMBL/GenBank/DDBJ databases">
        <authorList>
            <person name="Jaros S."/>
            <person name="Januszkiewicz K."/>
            <person name="Wedrychowicz H."/>
        </authorList>
    </citation>
    <scope>NUCLEOTIDE SEQUENCE [LARGE SCALE GENOMIC DNA]</scope>
    <source>
        <strain evidence="2 3">GAS138</strain>
    </source>
</reference>
<protein>
    <submittedName>
        <fullName evidence="2">Uncharacterized protein</fullName>
    </submittedName>
</protein>
<evidence type="ECO:0000313" key="3">
    <source>
        <dbReference type="Proteomes" id="UP000189796"/>
    </source>
</evidence>
<dbReference type="EMBL" id="LT670817">
    <property type="protein sequence ID" value="SHH34679.1"/>
    <property type="molecule type" value="Genomic_DNA"/>
</dbReference>
<evidence type="ECO:0000256" key="1">
    <source>
        <dbReference type="SAM" id="Phobius"/>
    </source>
</evidence>
<feature type="transmembrane region" description="Helical" evidence="1">
    <location>
        <begin position="121"/>
        <end position="143"/>
    </location>
</feature>
<keyword evidence="1" id="KW-0472">Membrane</keyword>
<dbReference type="AlphaFoldDB" id="A0A1M5S874"/>
<dbReference type="Proteomes" id="UP000189796">
    <property type="component" value="Chromosome I"/>
</dbReference>
<organism evidence="2 3">
    <name type="scientific">Bradyrhizobium erythrophlei</name>
    <dbReference type="NCBI Taxonomy" id="1437360"/>
    <lineage>
        <taxon>Bacteria</taxon>
        <taxon>Pseudomonadati</taxon>
        <taxon>Pseudomonadota</taxon>
        <taxon>Alphaproteobacteria</taxon>
        <taxon>Hyphomicrobiales</taxon>
        <taxon>Nitrobacteraceae</taxon>
        <taxon>Bradyrhizobium</taxon>
    </lineage>
</organism>
<keyword evidence="1" id="KW-0812">Transmembrane</keyword>
<name>A0A1M5S874_9BRAD</name>